<evidence type="ECO:0000256" key="7">
    <source>
        <dbReference type="ARBA" id="ARBA00022989"/>
    </source>
</evidence>
<dbReference type="GO" id="GO:0045277">
    <property type="term" value="C:respiratory chain complex IV"/>
    <property type="evidence" value="ECO:0007669"/>
    <property type="project" value="InterPro"/>
</dbReference>
<keyword evidence="4 12" id="KW-0812">Transmembrane</keyword>
<evidence type="ECO:0000256" key="1">
    <source>
        <dbReference type="ARBA" id="ARBA00004434"/>
    </source>
</evidence>
<feature type="region of interest" description="Disordered" evidence="11">
    <location>
        <begin position="168"/>
        <end position="201"/>
    </location>
</feature>
<dbReference type="InParanoid" id="A0A066VNV2"/>
<dbReference type="FunCoup" id="A0A066VNV2">
    <property type="interactions" value="72"/>
</dbReference>
<feature type="transmembrane region" description="Helical" evidence="12">
    <location>
        <begin position="130"/>
        <end position="150"/>
    </location>
</feature>
<evidence type="ECO:0000256" key="5">
    <source>
        <dbReference type="ARBA" id="ARBA00022792"/>
    </source>
</evidence>
<evidence type="ECO:0000256" key="4">
    <source>
        <dbReference type="ARBA" id="ARBA00022692"/>
    </source>
</evidence>
<accession>A0A066VNV2</accession>
<dbReference type="RefSeq" id="XP_013241332.1">
    <property type="nucleotide sequence ID" value="XM_013385878.1"/>
</dbReference>
<keyword evidence="14" id="KW-1185">Reference proteome</keyword>
<feature type="compositionally biased region" description="Basic and acidic residues" evidence="11">
    <location>
        <begin position="170"/>
        <end position="179"/>
    </location>
</feature>
<dbReference type="STRING" id="1037660.A0A066VNV2"/>
<dbReference type="InterPro" id="IPR004203">
    <property type="entry name" value="Cyt_c_oxidase_su4_fam"/>
</dbReference>
<sequence length="201" mass="22324">MLSAARATLLSVASRQGRSSAVAVARLSTSAHRQQSLVTKEERWTQETATKASQLISSGSGFDVKQVLPNIEARWKDMPTEEQYAVFRQLEEIQKKDWKELSIDEKKAAYFISFGPHGPRRPIVNPGQSIRTFTAVSACILAAFGVFYGLRQFANPNKPKTMTVEYQEAMTERAKEEKQNPITGITSEGYKGKGHVQSSLA</sequence>
<evidence type="ECO:0000256" key="11">
    <source>
        <dbReference type="SAM" id="MobiDB-lite"/>
    </source>
</evidence>
<dbReference type="EMBL" id="JMSN01000093">
    <property type="protein sequence ID" value="KDN40260.1"/>
    <property type="molecule type" value="Genomic_DNA"/>
</dbReference>
<name>A0A066VNV2_TILAU</name>
<keyword evidence="5" id="KW-0999">Mitochondrion inner membrane</keyword>
<evidence type="ECO:0000256" key="8">
    <source>
        <dbReference type="ARBA" id="ARBA00023002"/>
    </source>
</evidence>
<dbReference type="HOGENOM" id="CLU_070101_0_1_1"/>
<dbReference type="FunFam" id="1.10.442.10:FF:000002">
    <property type="entry name" value="Cytochrome c oxidase subunit V"/>
    <property type="match status" value="1"/>
</dbReference>
<evidence type="ECO:0000256" key="3">
    <source>
        <dbReference type="ARBA" id="ARBA00008135"/>
    </source>
</evidence>
<keyword evidence="8" id="KW-0560">Oxidoreductase</keyword>
<evidence type="ECO:0000256" key="12">
    <source>
        <dbReference type="SAM" id="Phobius"/>
    </source>
</evidence>
<dbReference type="GeneID" id="25263351"/>
<evidence type="ECO:0000313" key="13">
    <source>
        <dbReference type="EMBL" id="KDN40260.1"/>
    </source>
</evidence>
<evidence type="ECO:0000256" key="9">
    <source>
        <dbReference type="ARBA" id="ARBA00023128"/>
    </source>
</evidence>
<keyword evidence="10 12" id="KW-0472">Membrane</keyword>
<evidence type="ECO:0000256" key="10">
    <source>
        <dbReference type="ARBA" id="ARBA00023136"/>
    </source>
</evidence>
<dbReference type="OMA" id="WYISYGA"/>
<comment type="subcellular location">
    <subcellularLocation>
        <location evidence="1">Mitochondrion inner membrane</location>
        <topology evidence="1">Single-pass membrane protein</topology>
    </subcellularLocation>
</comment>
<dbReference type="GO" id="GO:0006123">
    <property type="term" value="P:mitochondrial electron transport, cytochrome c to oxygen"/>
    <property type="evidence" value="ECO:0007669"/>
    <property type="project" value="InterPro"/>
</dbReference>
<comment type="pathway">
    <text evidence="2">Energy metabolism; oxidative phosphorylation.</text>
</comment>
<gene>
    <name evidence="13" type="ORF">K437DRAFT_250197</name>
</gene>
<keyword evidence="6" id="KW-0809">Transit peptide</keyword>
<dbReference type="PANTHER" id="PTHR10707:SF10">
    <property type="entry name" value="CYTOCHROME C OXIDASE SUBUNIT 4"/>
    <property type="match status" value="1"/>
</dbReference>
<proteinExistence type="inferred from homology"/>
<dbReference type="SUPFAM" id="SSF81406">
    <property type="entry name" value="Mitochondrial cytochrome c oxidase subunit IV"/>
    <property type="match status" value="1"/>
</dbReference>
<dbReference type="Proteomes" id="UP000027361">
    <property type="component" value="Unassembled WGS sequence"/>
</dbReference>
<evidence type="ECO:0000313" key="14">
    <source>
        <dbReference type="Proteomes" id="UP000027361"/>
    </source>
</evidence>
<dbReference type="AlphaFoldDB" id="A0A066VNV2"/>
<evidence type="ECO:0000256" key="6">
    <source>
        <dbReference type="ARBA" id="ARBA00022946"/>
    </source>
</evidence>
<keyword evidence="9" id="KW-0496">Mitochondrion</keyword>
<dbReference type="InterPro" id="IPR036639">
    <property type="entry name" value="Cyt_c_oxidase_su4_sf"/>
</dbReference>
<organism evidence="13 14">
    <name type="scientific">Tilletiaria anomala (strain ATCC 24038 / CBS 436.72 / UBC 951)</name>
    <dbReference type="NCBI Taxonomy" id="1037660"/>
    <lineage>
        <taxon>Eukaryota</taxon>
        <taxon>Fungi</taxon>
        <taxon>Dikarya</taxon>
        <taxon>Basidiomycota</taxon>
        <taxon>Ustilaginomycotina</taxon>
        <taxon>Exobasidiomycetes</taxon>
        <taxon>Georgefischeriales</taxon>
        <taxon>Tilletiariaceae</taxon>
        <taxon>Tilletiaria</taxon>
    </lineage>
</organism>
<dbReference type="GO" id="GO:0016491">
    <property type="term" value="F:oxidoreductase activity"/>
    <property type="evidence" value="ECO:0007669"/>
    <property type="project" value="UniProtKB-KW"/>
</dbReference>
<keyword evidence="7 12" id="KW-1133">Transmembrane helix</keyword>
<reference evidence="13 14" key="1">
    <citation type="submission" date="2014-05" db="EMBL/GenBank/DDBJ databases">
        <title>Draft genome sequence of a rare smut relative, Tilletiaria anomala UBC 951.</title>
        <authorList>
            <consortium name="DOE Joint Genome Institute"/>
            <person name="Toome M."/>
            <person name="Kuo A."/>
            <person name="Henrissat B."/>
            <person name="Lipzen A."/>
            <person name="Tritt A."/>
            <person name="Yoshinaga Y."/>
            <person name="Zane M."/>
            <person name="Barry K."/>
            <person name="Grigoriev I.V."/>
            <person name="Spatafora J.W."/>
            <person name="Aimea M.C."/>
        </authorList>
    </citation>
    <scope>NUCLEOTIDE SEQUENCE [LARGE SCALE GENOMIC DNA]</scope>
    <source>
        <strain evidence="13 14">UBC 951</strain>
    </source>
</reference>
<dbReference type="Pfam" id="PF02936">
    <property type="entry name" value="COX4"/>
    <property type="match status" value="1"/>
</dbReference>
<protein>
    <submittedName>
        <fullName evidence="13">COX4-domain-containing protein</fullName>
    </submittedName>
</protein>
<evidence type="ECO:0000256" key="2">
    <source>
        <dbReference type="ARBA" id="ARBA00004673"/>
    </source>
</evidence>
<dbReference type="CDD" id="cd00922">
    <property type="entry name" value="Cyt_c_Oxidase_IV"/>
    <property type="match status" value="1"/>
</dbReference>
<comment type="similarity">
    <text evidence="3">Belongs to the cytochrome c oxidase IV family.</text>
</comment>
<dbReference type="PANTHER" id="PTHR10707">
    <property type="entry name" value="CYTOCHROME C OXIDASE SUBUNIT IV"/>
    <property type="match status" value="1"/>
</dbReference>
<dbReference type="OrthoDB" id="186013at2759"/>
<comment type="caution">
    <text evidence="13">The sequence shown here is derived from an EMBL/GenBank/DDBJ whole genome shotgun (WGS) entry which is preliminary data.</text>
</comment>
<dbReference type="GO" id="GO:0005743">
    <property type="term" value="C:mitochondrial inner membrane"/>
    <property type="evidence" value="ECO:0007669"/>
    <property type="project" value="UniProtKB-SubCell"/>
</dbReference>
<dbReference type="Gene3D" id="1.10.442.10">
    <property type="entry name" value="Cytochrome c oxidase subunit IV"/>
    <property type="match status" value="1"/>
</dbReference>